<dbReference type="Proteomes" id="UP000799421">
    <property type="component" value="Unassembled WGS sequence"/>
</dbReference>
<evidence type="ECO:0000313" key="3">
    <source>
        <dbReference type="Proteomes" id="UP000799421"/>
    </source>
</evidence>
<dbReference type="EMBL" id="MU005969">
    <property type="protein sequence ID" value="KAF2861900.1"/>
    <property type="molecule type" value="Genomic_DNA"/>
</dbReference>
<reference evidence="2" key="1">
    <citation type="journal article" date="2020" name="Stud. Mycol.">
        <title>101 Dothideomycetes genomes: a test case for predicting lifestyles and emergence of pathogens.</title>
        <authorList>
            <person name="Haridas S."/>
            <person name="Albert R."/>
            <person name="Binder M."/>
            <person name="Bloem J."/>
            <person name="Labutti K."/>
            <person name="Salamov A."/>
            <person name="Andreopoulos B."/>
            <person name="Baker S."/>
            <person name="Barry K."/>
            <person name="Bills G."/>
            <person name="Bluhm B."/>
            <person name="Cannon C."/>
            <person name="Castanera R."/>
            <person name="Culley D."/>
            <person name="Daum C."/>
            <person name="Ezra D."/>
            <person name="Gonzalez J."/>
            <person name="Henrissat B."/>
            <person name="Kuo A."/>
            <person name="Liang C."/>
            <person name="Lipzen A."/>
            <person name="Lutzoni F."/>
            <person name="Magnuson J."/>
            <person name="Mondo S."/>
            <person name="Nolan M."/>
            <person name="Ohm R."/>
            <person name="Pangilinan J."/>
            <person name="Park H.-J."/>
            <person name="Ramirez L."/>
            <person name="Alfaro M."/>
            <person name="Sun H."/>
            <person name="Tritt A."/>
            <person name="Yoshinaga Y."/>
            <person name="Zwiers L.-H."/>
            <person name="Turgeon B."/>
            <person name="Goodwin S."/>
            <person name="Spatafora J."/>
            <person name="Crous P."/>
            <person name="Grigoriev I."/>
        </authorList>
    </citation>
    <scope>NUCLEOTIDE SEQUENCE</scope>
    <source>
        <strain evidence="2">CBS 480.64</strain>
    </source>
</reference>
<name>A0A6A7C315_9PEZI</name>
<sequence>MGNYKWAWERTAKLPHRLIRVAMNQARDRRATPRGPSSFLVGHRRCGWAFPVRSYHYSASAPPRIPSLQPDKPPLHLPRAQATYSSVQNYAIRSASSPGFLAAKIRASLPTPVCTLRHLPSMETPGSPRTAPAAGALASAASETTGPKKERCNARVPHCAAAASAHGKDERKFPPSTTRRWADVCGPRSRLD</sequence>
<keyword evidence="3" id="KW-1185">Reference proteome</keyword>
<gene>
    <name evidence="2" type="ORF">K470DRAFT_25381</name>
</gene>
<dbReference type="AlphaFoldDB" id="A0A6A7C315"/>
<proteinExistence type="predicted"/>
<evidence type="ECO:0000313" key="2">
    <source>
        <dbReference type="EMBL" id="KAF2861900.1"/>
    </source>
</evidence>
<accession>A0A6A7C315</accession>
<feature type="compositionally biased region" description="Low complexity" evidence="1">
    <location>
        <begin position="131"/>
        <end position="141"/>
    </location>
</feature>
<feature type="region of interest" description="Disordered" evidence="1">
    <location>
        <begin position="123"/>
        <end position="192"/>
    </location>
</feature>
<protein>
    <submittedName>
        <fullName evidence="2">Uncharacterized protein</fullName>
    </submittedName>
</protein>
<organism evidence="2 3">
    <name type="scientific">Piedraia hortae CBS 480.64</name>
    <dbReference type="NCBI Taxonomy" id="1314780"/>
    <lineage>
        <taxon>Eukaryota</taxon>
        <taxon>Fungi</taxon>
        <taxon>Dikarya</taxon>
        <taxon>Ascomycota</taxon>
        <taxon>Pezizomycotina</taxon>
        <taxon>Dothideomycetes</taxon>
        <taxon>Dothideomycetidae</taxon>
        <taxon>Capnodiales</taxon>
        <taxon>Piedraiaceae</taxon>
        <taxon>Piedraia</taxon>
    </lineage>
</organism>
<evidence type="ECO:0000256" key="1">
    <source>
        <dbReference type="SAM" id="MobiDB-lite"/>
    </source>
</evidence>